<evidence type="ECO:0000313" key="7">
    <source>
        <dbReference type="EMBL" id="MBM0103407.1"/>
    </source>
</evidence>
<dbReference type="Gene3D" id="1.10.357.10">
    <property type="entry name" value="Tetracycline Repressor, domain 2"/>
    <property type="match status" value="1"/>
</dbReference>
<dbReference type="Proteomes" id="UP000661077">
    <property type="component" value="Unassembled WGS sequence"/>
</dbReference>
<dbReference type="InterPro" id="IPR036271">
    <property type="entry name" value="Tet_transcr_reg_TetR-rel_C_sf"/>
</dbReference>
<evidence type="ECO:0000256" key="1">
    <source>
        <dbReference type="ARBA" id="ARBA00023015"/>
    </source>
</evidence>
<gene>
    <name evidence="7" type="ORF">JM946_01565</name>
</gene>
<dbReference type="InterPro" id="IPR009057">
    <property type="entry name" value="Homeodomain-like_sf"/>
</dbReference>
<protein>
    <submittedName>
        <fullName evidence="7">TetR family transcriptional regulator</fullName>
    </submittedName>
</protein>
<dbReference type="InterPro" id="IPR050109">
    <property type="entry name" value="HTH-type_TetR-like_transc_reg"/>
</dbReference>
<dbReference type="PANTHER" id="PTHR30055">
    <property type="entry name" value="HTH-TYPE TRANSCRIPTIONAL REGULATOR RUTR"/>
    <property type="match status" value="1"/>
</dbReference>
<dbReference type="EMBL" id="JAEVLS010000001">
    <property type="protein sequence ID" value="MBM0103407.1"/>
    <property type="molecule type" value="Genomic_DNA"/>
</dbReference>
<feature type="DNA-binding region" description="H-T-H motif" evidence="4">
    <location>
        <begin position="54"/>
        <end position="73"/>
    </location>
</feature>
<evidence type="ECO:0000259" key="6">
    <source>
        <dbReference type="PROSITE" id="PS50977"/>
    </source>
</evidence>
<comment type="caution">
    <text evidence="7">The sequence shown here is derived from an EMBL/GenBank/DDBJ whole genome shotgun (WGS) entry which is preliminary data.</text>
</comment>
<proteinExistence type="predicted"/>
<dbReference type="PRINTS" id="PR00455">
    <property type="entry name" value="HTHTETR"/>
</dbReference>
<dbReference type="SUPFAM" id="SSF48498">
    <property type="entry name" value="Tetracyclin repressor-like, C-terminal domain"/>
    <property type="match status" value="1"/>
</dbReference>
<dbReference type="PROSITE" id="PS50977">
    <property type="entry name" value="HTH_TETR_2"/>
    <property type="match status" value="1"/>
</dbReference>
<accession>A0ABS1WR23</accession>
<name>A0ABS1WR23_9GAMM</name>
<feature type="compositionally biased region" description="Basic and acidic residues" evidence="5">
    <location>
        <begin position="14"/>
        <end position="24"/>
    </location>
</feature>
<dbReference type="InterPro" id="IPR023772">
    <property type="entry name" value="DNA-bd_HTH_TetR-type_CS"/>
</dbReference>
<keyword evidence="1" id="KW-0805">Transcription regulation</keyword>
<dbReference type="SUPFAM" id="SSF46689">
    <property type="entry name" value="Homeodomain-like"/>
    <property type="match status" value="1"/>
</dbReference>
<dbReference type="PROSITE" id="PS01081">
    <property type="entry name" value="HTH_TETR_1"/>
    <property type="match status" value="1"/>
</dbReference>
<keyword evidence="2 4" id="KW-0238">DNA-binding</keyword>
<feature type="region of interest" description="Disordered" evidence="5">
    <location>
        <begin position="1"/>
        <end position="24"/>
    </location>
</feature>
<keyword evidence="8" id="KW-1185">Reference proteome</keyword>
<evidence type="ECO:0000256" key="2">
    <source>
        <dbReference type="ARBA" id="ARBA00023125"/>
    </source>
</evidence>
<evidence type="ECO:0000313" key="8">
    <source>
        <dbReference type="Proteomes" id="UP000661077"/>
    </source>
</evidence>
<sequence>MNMAARVSASKANKKTEVQSHKHELRTEVQEFKRRRILEQSRELFFAQGYEATTLDTIAAELKVTKPFLYSYFRNKSEILNAICEIGIRSPLAALDEALATKLPPGDKLRLAIERVTQAVLQNQQCIVVYRREEMNLEPAEWQVLADLKLEFDRKLSSLLVEGAKRGEFAFDDPDFTALSIGGLLTWAALWWRPMGRWSQTDVVMHMIRNVERMVGRKVRPTAST</sequence>
<evidence type="ECO:0000256" key="4">
    <source>
        <dbReference type="PROSITE-ProRule" id="PRU00335"/>
    </source>
</evidence>
<keyword evidence="3" id="KW-0804">Transcription</keyword>
<dbReference type="InterPro" id="IPR001647">
    <property type="entry name" value="HTH_TetR"/>
</dbReference>
<evidence type="ECO:0000256" key="5">
    <source>
        <dbReference type="SAM" id="MobiDB-lite"/>
    </source>
</evidence>
<dbReference type="PANTHER" id="PTHR30055:SF234">
    <property type="entry name" value="HTH-TYPE TRANSCRIPTIONAL REGULATOR BETI"/>
    <property type="match status" value="1"/>
</dbReference>
<reference evidence="7 8" key="1">
    <citation type="journal article" date="2021" name="Int. J. Syst. Evol. Microbiol.">
        <title>Steroidobacter gossypii sp. nov., isolated from soil of cotton cropping field.</title>
        <authorList>
            <person name="Huang R."/>
            <person name="Yang S."/>
            <person name="Zhen C."/>
            <person name="Liu W."/>
        </authorList>
    </citation>
    <scope>NUCLEOTIDE SEQUENCE [LARGE SCALE GENOMIC DNA]</scope>
    <source>
        <strain evidence="7 8">S1-65</strain>
    </source>
</reference>
<evidence type="ECO:0000256" key="3">
    <source>
        <dbReference type="ARBA" id="ARBA00023163"/>
    </source>
</evidence>
<organism evidence="7 8">
    <name type="scientific">Steroidobacter gossypii</name>
    <dbReference type="NCBI Taxonomy" id="2805490"/>
    <lineage>
        <taxon>Bacteria</taxon>
        <taxon>Pseudomonadati</taxon>
        <taxon>Pseudomonadota</taxon>
        <taxon>Gammaproteobacteria</taxon>
        <taxon>Steroidobacterales</taxon>
        <taxon>Steroidobacteraceae</taxon>
        <taxon>Steroidobacter</taxon>
    </lineage>
</organism>
<dbReference type="Pfam" id="PF17932">
    <property type="entry name" value="TetR_C_24"/>
    <property type="match status" value="1"/>
</dbReference>
<dbReference type="InterPro" id="IPR041490">
    <property type="entry name" value="KstR2_TetR_C"/>
</dbReference>
<feature type="domain" description="HTH tetR-type" evidence="6">
    <location>
        <begin position="31"/>
        <end position="91"/>
    </location>
</feature>
<dbReference type="Pfam" id="PF00440">
    <property type="entry name" value="TetR_N"/>
    <property type="match status" value="1"/>
</dbReference>